<name>E3SJ28_9CAUD</name>
<reference evidence="1 2" key="1">
    <citation type="journal article" date="2010" name="Environ. Microbiol.">
        <title>Genomic analysis of oceanic cyanobacterial myoviruses compared with T4-like myoviruses from diverse hosts and environments.</title>
        <authorList>
            <person name="Sullivan M.B."/>
            <person name="Huang K.H."/>
            <person name="Ignacio-Espinoza J.C."/>
            <person name="Berlin A.M."/>
            <person name="Kelly L."/>
            <person name="Weigele P.R."/>
            <person name="DeFrancesco A.S."/>
            <person name="Kern S.E."/>
            <person name="Thompson L.R."/>
            <person name="Young S."/>
            <person name="Yandava C."/>
            <person name="Fu R."/>
            <person name="Krastins B."/>
            <person name="Chase M."/>
            <person name="Sarracino D."/>
            <person name="Osburne M.S."/>
            <person name="Henn M.R."/>
            <person name="Chisholm S.W."/>
        </authorList>
    </citation>
    <scope>NUCLEOTIDE SEQUENCE [LARGE SCALE GENOMIC DNA]</scope>
    <source>
        <strain evidence="1">8017-1</strain>
    </source>
</reference>
<keyword evidence="2" id="KW-1185">Reference proteome</keyword>
<dbReference type="OrthoDB" id="25833at10239"/>
<evidence type="ECO:0000313" key="1">
    <source>
        <dbReference type="EMBL" id="ADO97476.1"/>
    </source>
</evidence>
<proteinExistence type="predicted"/>
<dbReference type="KEGG" id="vg:10326766"/>
<dbReference type="EMBL" id="GU071095">
    <property type="protein sequence ID" value="ADO97476.1"/>
    <property type="molecule type" value="Genomic_DNA"/>
</dbReference>
<sequence length="49" mass="5814">MTKKRDWKEIAKASEKDPKVIEILENGPKSLSQAWLLQAMRYKYGQYNK</sequence>
<dbReference type="RefSeq" id="YP_004322290.1">
    <property type="nucleotide sequence ID" value="NC_015279.1"/>
</dbReference>
<protein>
    <submittedName>
        <fullName evidence="1">Uncharacterized protein</fullName>
    </submittedName>
</protein>
<accession>E3SJ28</accession>
<dbReference type="GeneID" id="10326766"/>
<organism evidence="1 2">
    <name type="scientific">Synechococcus phage S-SM2</name>
    <dbReference type="NCBI Taxonomy" id="444860"/>
    <lineage>
        <taxon>Viruses</taxon>
        <taxon>Duplodnaviria</taxon>
        <taxon>Heunggongvirae</taxon>
        <taxon>Uroviricota</taxon>
        <taxon>Caudoviricetes</taxon>
        <taxon>Pantevenvirales</taxon>
        <taxon>Kyanoviridae</taxon>
        <taxon>Nilusvirus</taxon>
        <taxon>Nilusvirus ssm2</taxon>
    </lineage>
</organism>
<dbReference type="Proteomes" id="UP000006524">
    <property type="component" value="Segment"/>
</dbReference>
<evidence type="ECO:0000313" key="2">
    <source>
        <dbReference type="Proteomes" id="UP000006524"/>
    </source>
</evidence>
<gene>
    <name evidence="1" type="ORF">SSM2_134</name>
</gene>